<keyword evidence="6 9" id="KW-0418">Kinase</keyword>
<accession>A0A5C2HB16</accession>
<dbReference type="SUPFAM" id="SSF55874">
    <property type="entry name" value="ATPase domain of HSP90 chaperone/DNA topoisomerase II/histidine kinase"/>
    <property type="match status" value="1"/>
</dbReference>
<keyword evidence="10" id="KW-1185">Reference proteome</keyword>
<dbReference type="PRINTS" id="PR00344">
    <property type="entry name" value="BCTRLSENSOR"/>
</dbReference>
<evidence type="ECO:0000256" key="5">
    <source>
        <dbReference type="ARBA" id="ARBA00022741"/>
    </source>
</evidence>
<dbReference type="InterPro" id="IPR036890">
    <property type="entry name" value="HATPase_C_sf"/>
</dbReference>
<keyword evidence="8" id="KW-0902">Two-component regulatory system</keyword>
<dbReference type="CDD" id="cd00082">
    <property type="entry name" value="HisKA"/>
    <property type="match status" value="1"/>
</dbReference>
<dbReference type="SMART" id="SM00387">
    <property type="entry name" value="HATPase_c"/>
    <property type="match status" value="1"/>
</dbReference>
<keyword evidence="7" id="KW-0067">ATP-binding</keyword>
<evidence type="ECO:0000256" key="2">
    <source>
        <dbReference type="ARBA" id="ARBA00012438"/>
    </source>
</evidence>
<evidence type="ECO:0000256" key="6">
    <source>
        <dbReference type="ARBA" id="ARBA00022777"/>
    </source>
</evidence>
<dbReference type="GO" id="GO:0005524">
    <property type="term" value="F:ATP binding"/>
    <property type="evidence" value="ECO:0007669"/>
    <property type="project" value="UniProtKB-KW"/>
</dbReference>
<dbReference type="GO" id="GO:0000155">
    <property type="term" value="F:phosphorelay sensor kinase activity"/>
    <property type="evidence" value="ECO:0007669"/>
    <property type="project" value="InterPro"/>
</dbReference>
<dbReference type="KEGG" id="apai:APAC_2358"/>
<evidence type="ECO:0000256" key="1">
    <source>
        <dbReference type="ARBA" id="ARBA00000085"/>
    </source>
</evidence>
<keyword evidence="5" id="KW-0547">Nucleotide-binding</keyword>
<evidence type="ECO:0000313" key="9">
    <source>
        <dbReference type="EMBL" id="QEP35418.1"/>
    </source>
</evidence>
<dbReference type="InterPro" id="IPR004358">
    <property type="entry name" value="Sig_transdc_His_kin-like_C"/>
</dbReference>
<dbReference type="SUPFAM" id="SSF47384">
    <property type="entry name" value="Homodimeric domain of signal transducing histidine kinase"/>
    <property type="match status" value="1"/>
</dbReference>
<proteinExistence type="predicted"/>
<gene>
    <name evidence="9" type="ORF">APAC_2358</name>
</gene>
<reference evidence="9 10" key="1">
    <citation type="submission" date="2019-09" db="EMBL/GenBank/DDBJ databases">
        <title>Complete genome sequencing of four Arcobacter species reveals a diverse suite of mobile elements.</title>
        <authorList>
            <person name="Miller W.G."/>
            <person name="Yee E."/>
            <person name="Bono J.L."/>
        </authorList>
    </citation>
    <scope>NUCLEOTIDE SEQUENCE [LARGE SCALE GENOMIC DNA]</scope>
    <source>
        <strain evidence="9 10">LMG 26638</strain>
    </source>
</reference>
<dbReference type="InterPro" id="IPR005467">
    <property type="entry name" value="His_kinase_dom"/>
</dbReference>
<dbReference type="Pfam" id="PF07695">
    <property type="entry name" value="7TMR-DISM_7TM"/>
    <property type="match status" value="1"/>
</dbReference>
<comment type="catalytic activity">
    <reaction evidence="1">
        <text>ATP + protein L-histidine = ADP + protein N-phospho-L-histidine.</text>
        <dbReference type="EC" id="2.7.13.3"/>
    </reaction>
</comment>
<dbReference type="PANTHER" id="PTHR43065">
    <property type="entry name" value="SENSOR HISTIDINE KINASE"/>
    <property type="match status" value="1"/>
</dbReference>
<name>A0A5C2HB16_9BACT</name>
<dbReference type="Pfam" id="PF02518">
    <property type="entry name" value="HATPase_c"/>
    <property type="match status" value="1"/>
</dbReference>
<dbReference type="PROSITE" id="PS50109">
    <property type="entry name" value="HIS_KIN"/>
    <property type="match status" value="1"/>
</dbReference>
<dbReference type="InterPro" id="IPR011623">
    <property type="entry name" value="7TMR_DISM_rcpt_extracell_dom1"/>
</dbReference>
<dbReference type="PANTHER" id="PTHR43065:SF46">
    <property type="entry name" value="C4-DICARBOXYLATE TRANSPORT SENSOR PROTEIN DCTB"/>
    <property type="match status" value="1"/>
</dbReference>
<dbReference type="Gene3D" id="1.10.287.130">
    <property type="match status" value="1"/>
</dbReference>
<dbReference type="InterPro" id="IPR036097">
    <property type="entry name" value="HisK_dim/P_sf"/>
</dbReference>
<evidence type="ECO:0000256" key="3">
    <source>
        <dbReference type="ARBA" id="ARBA00022553"/>
    </source>
</evidence>
<reference evidence="10" key="2">
    <citation type="submission" date="2019-09" db="EMBL/GenBank/DDBJ databases">
        <title>Complete genome sequencing of four Arcobacter species reveals a diverse suite of mobile elements.</title>
        <authorList>
            <person name="On S.L.W."/>
            <person name="Miller W.G."/>
            <person name="Biggs P."/>
            <person name="Cornelius A."/>
            <person name="Vandamme P."/>
        </authorList>
    </citation>
    <scope>NUCLEOTIDE SEQUENCE [LARGE SCALE GENOMIC DNA]</scope>
    <source>
        <strain evidence="10">LMG 26638</strain>
    </source>
</reference>
<protein>
    <recommendedName>
        <fullName evidence="2">histidine kinase</fullName>
        <ecNumber evidence="2">2.7.13.3</ecNumber>
    </recommendedName>
</protein>
<evidence type="ECO:0000313" key="10">
    <source>
        <dbReference type="Proteomes" id="UP000322726"/>
    </source>
</evidence>
<reference evidence="9 10" key="3">
    <citation type="submission" date="2019-09" db="EMBL/GenBank/DDBJ databases">
        <title>Taxonomic note: a critical rebuttal of the proposed division of the genus Arcobacter into six genera, emended descriptions of Arcobacter anaerophilus and the genus Arcobacter, and an assessment of genus-level boundaries for Epsilonproteobacteria using in silico genomic comparator tools.</title>
        <authorList>
            <person name="On S.L.W."/>
            <person name="Miller W.G."/>
            <person name="Biggs P."/>
            <person name="Cornelius A."/>
            <person name="Vandamme P."/>
        </authorList>
    </citation>
    <scope>NUCLEOTIDE SEQUENCE [LARGE SCALE GENOMIC DNA]</scope>
    <source>
        <strain evidence="9 10">LMG 26638</strain>
    </source>
</reference>
<dbReference type="Gene3D" id="3.30.565.10">
    <property type="entry name" value="Histidine kinase-like ATPase, C-terminal domain"/>
    <property type="match status" value="1"/>
</dbReference>
<dbReference type="InterPro" id="IPR003661">
    <property type="entry name" value="HisK_dim/P_dom"/>
</dbReference>
<evidence type="ECO:0000256" key="4">
    <source>
        <dbReference type="ARBA" id="ARBA00022679"/>
    </source>
</evidence>
<dbReference type="EMBL" id="CP035928">
    <property type="protein sequence ID" value="QEP35418.1"/>
    <property type="molecule type" value="Genomic_DNA"/>
</dbReference>
<evidence type="ECO:0000256" key="7">
    <source>
        <dbReference type="ARBA" id="ARBA00022840"/>
    </source>
</evidence>
<dbReference type="RefSeq" id="WP_228255917.1">
    <property type="nucleotide sequence ID" value="NZ_BMEF01000009.1"/>
</dbReference>
<dbReference type="AlphaFoldDB" id="A0A5C2HB16"/>
<organism evidence="9 10">
    <name type="scientific">Malaciobacter pacificus</name>
    <dbReference type="NCBI Taxonomy" id="1080223"/>
    <lineage>
        <taxon>Bacteria</taxon>
        <taxon>Pseudomonadati</taxon>
        <taxon>Campylobacterota</taxon>
        <taxon>Epsilonproteobacteria</taxon>
        <taxon>Campylobacterales</taxon>
        <taxon>Arcobacteraceae</taxon>
        <taxon>Malaciobacter</taxon>
    </lineage>
</organism>
<keyword evidence="3" id="KW-0597">Phosphoprotein</keyword>
<keyword evidence="4" id="KW-0808">Transferase</keyword>
<dbReference type="Proteomes" id="UP000322726">
    <property type="component" value="Chromosome"/>
</dbReference>
<evidence type="ECO:0000256" key="8">
    <source>
        <dbReference type="ARBA" id="ARBA00023012"/>
    </source>
</evidence>
<dbReference type="EC" id="2.7.13.3" evidence="2"/>
<dbReference type="InterPro" id="IPR003594">
    <property type="entry name" value="HATPase_dom"/>
</dbReference>
<sequence>MILDYSILYFGVIFGIVFMTILYTLIRYIYSKELFYIIYCFMQSFSLFFIIGYSKLFYNNSFYDELALTLSSISAIIFAANFFEGRFLPKITNYKELILNTFLLNIVILTSFYHYYLFEYLPYTIVYGILFISLIFNLKNTNKPALIYVVGWSILCIFLFVIDFKNYYESRGFTDIVLVAFSIEAVLFTVFLSSKYSSLKKENKEYEDIVFQQSKLVKTGEMIANITHQFRQPLNNLSYILINLNKKYKSNNLDEVYFDKKLSQANTQIEFLSKTIDDFKEFYTPKKEKECFEVKACIDMVLSIISADLKKHNIEVSQDFRSFENIQIFGCKNEFSQVLLSLISNSIDTLKDIENPIIDIQIDTNSSDVIIKIKDNGKGISGSLEKIFEPYFTTKVEGTGLGLFLVKQIIEESFHGKIEVKNLKEGCIFSLFIEKAI</sequence>